<feature type="domain" description="FAD-binding" evidence="6">
    <location>
        <begin position="287"/>
        <end position="643"/>
    </location>
</feature>
<dbReference type="InterPro" id="IPR038220">
    <property type="entry name" value="PHOX_C_sf"/>
</dbReference>
<keyword evidence="5" id="KW-0560">Oxidoreductase</keyword>
<dbReference type="InterPro" id="IPR036188">
    <property type="entry name" value="FAD/NAD-bd_sf"/>
</dbReference>
<dbReference type="FunFam" id="3.40.50.720:FF:000084">
    <property type="entry name" value="Short-chain dehydrogenase reductase"/>
    <property type="match status" value="1"/>
</dbReference>
<dbReference type="Proteomes" id="UP001150941">
    <property type="component" value="Unassembled WGS sequence"/>
</dbReference>
<dbReference type="Pfam" id="PF07976">
    <property type="entry name" value="Phe_hydrox_dim"/>
    <property type="match status" value="1"/>
</dbReference>
<reference evidence="8" key="1">
    <citation type="submission" date="2022-11" db="EMBL/GenBank/DDBJ databases">
        <authorList>
            <person name="Petersen C."/>
        </authorList>
    </citation>
    <scope>NUCLEOTIDE SEQUENCE</scope>
    <source>
        <strain evidence="8">IBT 19713</strain>
    </source>
</reference>
<evidence type="ECO:0000256" key="1">
    <source>
        <dbReference type="ARBA" id="ARBA00007801"/>
    </source>
</evidence>
<dbReference type="InterPro" id="IPR002347">
    <property type="entry name" value="SDR_fam"/>
</dbReference>
<name>A0A9W9TYH4_9EURO</name>
<accession>A0A9W9TYH4</accession>
<keyword evidence="9" id="KW-1185">Reference proteome</keyword>
<evidence type="ECO:0000313" key="9">
    <source>
        <dbReference type="Proteomes" id="UP001150941"/>
    </source>
</evidence>
<dbReference type="GO" id="GO:0071949">
    <property type="term" value="F:FAD binding"/>
    <property type="evidence" value="ECO:0007669"/>
    <property type="project" value="InterPro"/>
</dbReference>
<dbReference type="EMBL" id="JAPQKS010000002">
    <property type="protein sequence ID" value="KAJ5246309.1"/>
    <property type="molecule type" value="Genomic_DNA"/>
</dbReference>
<dbReference type="GO" id="GO:0016709">
    <property type="term" value="F:oxidoreductase activity, acting on paired donors, with incorporation or reduction of molecular oxygen, NAD(P)H as one donor, and incorporation of one atom of oxygen"/>
    <property type="evidence" value="ECO:0007669"/>
    <property type="project" value="UniProtKB-ARBA"/>
</dbReference>
<dbReference type="Gene3D" id="3.30.9.10">
    <property type="entry name" value="D-Amino Acid Oxidase, subunit A, domain 2"/>
    <property type="match status" value="1"/>
</dbReference>
<keyword evidence="4" id="KW-0521">NADP</keyword>
<organism evidence="8 9">
    <name type="scientific">Penicillium chermesinum</name>
    <dbReference type="NCBI Taxonomy" id="63820"/>
    <lineage>
        <taxon>Eukaryota</taxon>
        <taxon>Fungi</taxon>
        <taxon>Dikarya</taxon>
        <taxon>Ascomycota</taxon>
        <taxon>Pezizomycotina</taxon>
        <taxon>Eurotiomycetes</taxon>
        <taxon>Eurotiomycetidae</taxon>
        <taxon>Eurotiales</taxon>
        <taxon>Aspergillaceae</taxon>
        <taxon>Penicillium</taxon>
    </lineage>
</organism>
<dbReference type="PANTHER" id="PTHR43004">
    <property type="entry name" value="TRK SYSTEM POTASSIUM UPTAKE PROTEIN"/>
    <property type="match status" value="1"/>
</dbReference>
<feature type="domain" description="Phenol hydroxylase-like C-terminal dimerisation" evidence="7">
    <location>
        <begin position="690"/>
        <end position="866"/>
    </location>
</feature>
<dbReference type="GeneID" id="83197892"/>
<dbReference type="InterPro" id="IPR036249">
    <property type="entry name" value="Thioredoxin-like_sf"/>
</dbReference>
<proteinExistence type="inferred from homology"/>
<dbReference type="InterPro" id="IPR012941">
    <property type="entry name" value="Phe_hydrox_C_dim_dom"/>
</dbReference>
<dbReference type="Gene3D" id="3.50.50.60">
    <property type="entry name" value="FAD/NAD(P)-binding domain"/>
    <property type="match status" value="1"/>
</dbReference>
<evidence type="ECO:0000313" key="8">
    <source>
        <dbReference type="EMBL" id="KAJ5246309.1"/>
    </source>
</evidence>
<dbReference type="Gene3D" id="3.40.30.20">
    <property type="match status" value="1"/>
</dbReference>
<dbReference type="InterPro" id="IPR002938">
    <property type="entry name" value="FAD-bd"/>
</dbReference>
<protein>
    <submittedName>
        <fullName evidence="8">Uncharacterized protein</fullName>
    </submittedName>
</protein>
<sequence length="879" mass="97079">MSKDKFSLQGRTALVTGGARGCGLAFARGLAEAGANVAIFDLIPPEEAFKTIEKDYGVRTAYYNVDVSSQESLQRGFEQFQRDFNNALDICVPCAGINRHLPFLEFTYKDHHDLLSINVLGVYFTAQLAAKQMIANGTKHGSIVLVASMTSHIAVRSQLCSAYCGTKGAVRSMCPAIAKELAEYVSVRVLPISESHHNAEQDIRVNSISPGYVRTEMTAPFPHLLEAWKDETMNGRVAEPEDMMGPCVFLASDASAYMTGQDIVVDGGATRCVDHEGYSFSCPAAVTTVVVVGAGPSGLMLACNLARFGIDVVVLDNRPDKTSTGKADGMQPKTIETFKQMRLAEPLLKKAARVYDISFWQSTADKPLHRTGRQTHYPDHLVGASDPYILLAHQGMTEEILIDDMEARGVFVTRNAVFSSCTQVVGTGQLDITYEDLSTNSVKSIRADYLVGCDGARSKVRDFIPDAELEGEMTNASWGVLDGVIETDFPDLWSKVAVRSHKAGSILWIPRERNMTRLYVELSATDGERVDRAKATTEYVIQRAREAMHPFSLTWKSIEWFGNYVVGQRVAKHFMDPEKRIFIAGDAGHCHSALAAQGANTSMHDSFNLAWKLNLVIRGLAKPSLLSTYEEERRKIANDLIDFDVEHCKAFEQGESALARNFDENIRFISGVGAEYSSGLLSRTKGIADTPFRPGSLQLPGKVTRYVDANPVDIQIDIPLLSQFRVYFFCPDARKSLQFLHTLCEGLSSQTGLGKALAGANQSYAKKPRRLAPVDEFILPQRYTALSEAFTYAMVTRSPRSAFEIADLPQVLQDSRWTLYLDDVNSPSITDSWFGQLDGKKVGIVIVRPDGYCGAIDTWELDSAEQAGRWVEDYFSFML</sequence>
<dbReference type="AlphaFoldDB" id="A0A9W9TYH4"/>
<comment type="caution">
    <text evidence="8">The sequence shown here is derived from an EMBL/GenBank/DDBJ whole genome shotgun (WGS) entry which is preliminary data.</text>
</comment>
<dbReference type="SUPFAM" id="SSF51905">
    <property type="entry name" value="FAD/NAD(P)-binding domain"/>
    <property type="match status" value="1"/>
</dbReference>
<dbReference type="SUPFAM" id="SSF54373">
    <property type="entry name" value="FAD-linked reductases, C-terminal domain"/>
    <property type="match status" value="1"/>
</dbReference>
<comment type="similarity">
    <text evidence="1">Belongs to the PheA/TfdB FAD monooxygenase family.</text>
</comment>
<gene>
    <name evidence="8" type="ORF">N7468_001292</name>
</gene>
<evidence type="ECO:0000256" key="5">
    <source>
        <dbReference type="ARBA" id="ARBA00023002"/>
    </source>
</evidence>
<dbReference type="InterPro" id="IPR050641">
    <property type="entry name" value="RIFMO-like"/>
</dbReference>
<dbReference type="Pfam" id="PF01494">
    <property type="entry name" value="FAD_binding_3"/>
    <property type="match status" value="1"/>
</dbReference>
<dbReference type="SUPFAM" id="SSF51735">
    <property type="entry name" value="NAD(P)-binding Rossmann-fold domains"/>
    <property type="match status" value="1"/>
</dbReference>
<dbReference type="RefSeq" id="XP_058333730.1">
    <property type="nucleotide sequence ID" value="XM_058470589.1"/>
</dbReference>
<evidence type="ECO:0000256" key="4">
    <source>
        <dbReference type="ARBA" id="ARBA00022857"/>
    </source>
</evidence>
<dbReference type="Gene3D" id="3.40.50.720">
    <property type="entry name" value="NAD(P)-binding Rossmann-like Domain"/>
    <property type="match status" value="1"/>
</dbReference>
<dbReference type="PANTHER" id="PTHR43004:SF4">
    <property type="entry name" value="FAD-BINDING DOMAIN-CONTAINING PROTEIN"/>
    <property type="match status" value="1"/>
</dbReference>
<evidence type="ECO:0000259" key="6">
    <source>
        <dbReference type="Pfam" id="PF01494"/>
    </source>
</evidence>
<dbReference type="OrthoDB" id="5325318at2759"/>
<keyword evidence="2" id="KW-0285">Flavoprotein</keyword>
<keyword evidence="3" id="KW-0274">FAD</keyword>
<evidence type="ECO:0000259" key="7">
    <source>
        <dbReference type="Pfam" id="PF07976"/>
    </source>
</evidence>
<evidence type="ECO:0000256" key="2">
    <source>
        <dbReference type="ARBA" id="ARBA00022630"/>
    </source>
</evidence>
<dbReference type="PRINTS" id="PR00420">
    <property type="entry name" value="RNGMNOXGNASE"/>
</dbReference>
<reference evidence="8" key="2">
    <citation type="journal article" date="2023" name="IMA Fungus">
        <title>Comparative genomic study of the Penicillium genus elucidates a diverse pangenome and 15 lateral gene transfer events.</title>
        <authorList>
            <person name="Petersen C."/>
            <person name="Sorensen T."/>
            <person name="Nielsen M.R."/>
            <person name="Sondergaard T.E."/>
            <person name="Sorensen J.L."/>
            <person name="Fitzpatrick D.A."/>
            <person name="Frisvad J.C."/>
            <person name="Nielsen K.L."/>
        </authorList>
    </citation>
    <scope>NUCLEOTIDE SEQUENCE</scope>
    <source>
        <strain evidence="8">IBT 19713</strain>
    </source>
</reference>
<evidence type="ECO:0000256" key="3">
    <source>
        <dbReference type="ARBA" id="ARBA00022827"/>
    </source>
</evidence>
<dbReference type="InterPro" id="IPR036291">
    <property type="entry name" value="NAD(P)-bd_dom_sf"/>
</dbReference>
<dbReference type="SUPFAM" id="SSF52833">
    <property type="entry name" value="Thioredoxin-like"/>
    <property type="match status" value="1"/>
</dbReference>
<dbReference type="Pfam" id="PF13561">
    <property type="entry name" value="adh_short_C2"/>
    <property type="match status" value="1"/>
</dbReference>